<dbReference type="GO" id="GO:0006351">
    <property type="term" value="P:DNA-templated transcription"/>
    <property type="evidence" value="ECO:0007669"/>
    <property type="project" value="TreeGrafter"/>
</dbReference>
<dbReference type="CDD" id="cd05466">
    <property type="entry name" value="PBP2_LTTR_substrate"/>
    <property type="match status" value="1"/>
</dbReference>
<keyword evidence="2" id="KW-0805">Transcription regulation</keyword>
<organism evidence="6 7">
    <name type="scientific">SAR86 cluster bacterium</name>
    <dbReference type="NCBI Taxonomy" id="2030880"/>
    <lineage>
        <taxon>Bacteria</taxon>
        <taxon>Pseudomonadati</taxon>
        <taxon>Pseudomonadota</taxon>
        <taxon>Gammaproteobacteria</taxon>
        <taxon>SAR86 cluster</taxon>
    </lineage>
</organism>
<gene>
    <name evidence="6" type="ORF">H2021_02430</name>
</gene>
<proteinExistence type="inferred from homology"/>
<comment type="similarity">
    <text evidence="1">Belongs to the LysR transcriptional regulatory family.</text>
</comment>
<evidence type="ECO:0000256" key="3">
    <source>
        <dbReference type="ARBA" id="ARBA00023125"/>
    </source>
</evidence>
<protein>
    <submittedName>
        <fullName evidence="6">LysR family transcriptional regulator</fullName>
    </submittedName>
</protein>
<dbReference type="Proteomes" id="UP000585327">
    <property type="component" value="Unassembled WGS sequence"/>
</dbReference>
<evidence type="ECO:0000313" key="6">
    <source>
        <dbReference type="EMBL" id="MBA4724053.1"/>
    </source>
</evidence>
<dbReference type="AlphaFoldDB" id="A0A838YRI5"/>
<name>A0A838YRI5_9GAMM</name>
<evidence type="ECO:0000313" key="7">
    <source>
        <dbReference type="Proteomes" id="UP000585327"/>
    </source>
</evidence>
<evidence type="ECO:0000256" key="4">
    <source>
        <dbReference type="ARBA" id="ARBA00023163"/>
    </source>
</evidence>
<dbReference type="PANTHER" id="PTHR30537:SF3">
    <property type="entry name" value="TRANSCRIPTIONAL REGULATORY PROTEIN"/>
    <property type="match status" value="1"/>
</dbReference>
<keyword evidence="3" id="KW-0238">DNA-binding</keyword>
<feature type="domain" description="HTH lysR-type" evidence="5">
    <location>
        <begin position="1"/>
        <end position="20"/>
    </location>
</feature>
<reference evidence="6 7" key="1">
    <citation type="submission" date="2020-06" db="EMBL/GenBank/DDBJ databases">
        <title>Dysbiosis in marine aquaculture revealed through microbiome analysis: reverse ecology for environmental sustainability.</title>
        <authorList>
            <person name="Haro-Moreno J.M."/>
            <person name="Coutinho F.H."/>
            <person name="Zaragoza-Solas A."/>
            <person name="Picazo A."/>
            <person name="Almagro-Moreno S."/>
            <person name="Lopez-Perez M."/>
        </authorList>
    </citation>
    <scope>NUCLEOTIDE SEQUENCE [LARGE SCALE GENOMIC DNA]</scope>
    <source>
        <strain evidence="6">MCMED-G42</strain>
    </source>
</reference>
<dbReference type="Gene3D" id="3.40.190.290">
    <property type="match status" value="1"/>
</dbReference>
<dbReference type="PROSITE" id="PS50931">
    <property type="entry name" value="HTH_LYSR"/>
    <property type="match status" value="1"/>
</dbReference>
<dbReference type="GO" id="GO:0003700">
    <property type="term" value="F:DNA-binding transcription factor activity"/>
    <property type="evidence" value="ECO:0007669"/>
    <property type="project" value="InterPro"/>
</dbReference>
<dbReference type="EMBL" id="JACETM010000017">
    <property type="protein sequence ID" value="MBA4724053.1"/>
    <property type="molecule type" value="Genomic_DNA"/>
</dbReference>
<feature type="non-terminal residue" evidence="6">
    <location>
        <position position="1"/>
    </location>
</feature>
<evidence type="ECO:0000256" key="2">
    <source>
        <dbReference type="ARBA" id="ARBA00023015"/>
    </source>
</evidence>
<accession>A0A838YRI5</accession>
<keyword evidence="4" id="KW-0804">Transcription</keyword>
<dbReference type="GO" id="GO:0043565">
    <property type="term" value="F:sequence-specific DNA binding"/>
    <property type="evidence" value="ECO:0007669"/>
    <property type="project" value="TreeGrafter"/>
</dbReference>
<evidence type="ECO:0000256" key="1">
    <source>
        <dbReference type="ARBA" id="ARBA00009437"/>
    </source>
</evidence>
<dbReference type="PANTHER" id="PTHR30537">
    <property type="entry name" value="HTH-TYPE TRANSCRIPTIONAL REGULATOR"/>
    <property type="match status" value="1"/>
</dbReference>
<dbReference type="Pfam" id="PF03466">
    <property type="entry name" value="LysR_substrate"/>
    <property type="match status" value="1"/>
</dbReference>
<dbReference type="InterPro" id="IPR000847">
    <property type="entry name" value="LysR_HTH_N"/>
</dbReference>
<dbReference type="InterPro" id="IPR005119">
    <property type="entry name" value="LysR_subst-bd"/>
</dbReference>
<dbReference type="SUPFAM" id="SSF53850">
    <property type="entry name" value="Periplasmic binding protein-like II"/>
    <property type="match status" value="1"/>
</dbReference>
<dbReference type="InterPro" id="IPR058163">
    <property type="entry name" value="LysR-type_TF_proteobact-type"/>
</dbReference>
<evidence type="ECO:0000259" key="5">
    <source>
        <dbReference type="PROSITE" id="PS50931"/>
    </source>
</evidence>
<comment type="caution">
    <text evidence="6">The sequence shown here is derived from an EMBL/GenBank/DDBJ whole genome shotgun (WGS) entry which is preliminary data.</text>
</comment>
<sequence length="247" mass="28393">LETDLNVRLFRRHNKGYLLTEHGLALEQETKKVDQQIYQIQRVFKDKETELSGKLVISKPSSGGINITPLISKFIKQYPKIQLDILVAHNSDDVDNFEADISVVLTNYPAEHMIGTDIGLLPIYIYGSEAYFRQPNKNDIQDLDWIIWKDDSGRTDMESIIKGIVPNPSIVLRTNSYAEMCEYIAEGIGVSMTSPIGLPSDSKLIPFRKDKYSFDIHLWLLSHPDLRNNAKVQVFKKFFVREIQEYV</sequence>